<evidence type="ECO:0000313" key="1">
    <source>
        <dbReference type="EMBL" id="BCU70858.1"/>
    </source>
</evidence>
<dbReference type="RefSeq" id="WP_221287521.1">
    <property type="nucleotide sequence ID" value="NZ_AP024597.1"/>
</dbReference>
<reference evidence="1 2" key="1">
    <citation type="submission" date="2021-04" db="EMBL/GenBank/DDBJ databases">
        <title>Complete genome sequence of Stygiolobus sp. KN-1.</title>
        <authorList>
            <person name="Nakamura K."/>
            <person name="Sakai H."/>
            <person name="Kurosawa N."/>
        </authorList>
    </citation>
    <scope>NUCLEOTIDE SEQUENCE [LARGE SCALE GENOMIC DNA]</scope>
    <source>
        <strain evidence="1 2">KN-1</strain>
    </source>
</reference>
<dbReference type="GeneID" id="66163887"/>
<gene>
    <name evidence="1" type="ORF">KN1_21550</name>
</gene>
<dbReference type="InterPro" id="IPR009321">
    <property type="entry name" value="DUF973"/>
</dbReference>
<dbReference type="AlphaFoldDB" id="A0A8D5ZGE1"/>
<dbReference type="Pfam" id="PF06157">
    <property type="entry name" value="DUF973"/>
    <property type="match status" value="1"/>
</dbReference>
<proteinExistence type="predicted"/>
<evidence type="ECO:0000313" key="2">
    <source>
        <dbReference type="Proteomes" id="UP000825123"/>
    </source>
</evidence>
<dbReference type="EMBL" id="AP024597">
    <property type="protein sequence ID" value="BCU70858.1"/>
    <property type="molecule type" value="Genomic_DNA"/>
</dbReference>
<sequence>MSSYNPGYNPVYNYPQVNYPQANLVKYVRVGEIYMRGVAKLYLYSMGQVSVLSAQIDSTPYVSQALSSYYLMKGYNEITVYFSGILNSLKVGERRTVLLTTGDKDVVGIPAVVVG</sequence>
<keyword evidence="2" id="KW-1185">Reference proteome</keyword>
<protein>
    <submittedName>
        <fullName evidence="1">Uncharacterized protein</fullName>
    </submittedName>
</protein>
<name>A0A8D5ZGE1_9CREN</name>
<organism evidence="1 2">
    <name type="scientific">Stygiolobus caldivivus</name>
    <dbReference type="NCBI Taxonomy" id="2824673"/>
    <lineage>
        <taxon>Archaea</taxon>
        <taxon>Thermoproteota</taxon>
        <taxon>Thermoprotei</taxon>
        <taxon>Sulfolobales</taxon>
        <taxon>Sulfolobaceae</taxon>
        <taxon>Stygiolobus</taxon>
    </lineage>
</organism>
<accession>A0A8D5ZGE1</accession>
<dbReference type="KEGG" id="csty:KN1_21550"/>
<dbReference type="Proteomes" id="UP000825123">
    <property type="component" value="Chromosome"/>
</dbReference>